<accession>A0A9P7VK55</accession>
<feature type="region of interest" description="Disordered" evidence="1">
    <location>
        <begin position="1"/>
        <end position="33"/>
    </location>
</feature>
<dbReference type="Proteomes" id="UP000812287">
    <property type="component" value="Unassembled WGS sequence"/>
</dbReference>
<evidence type="ECO:0000313" key="3">
    <source>
        <dbReference type="Proteomes" id="UP000812287"/>
    </source>
</evidence>
<evidence type="ECO:0000313" key="2">
    <source>
        <dbReference type="EMBL" id="KAG7441825.1"/>
    </source>
</evidence>
<organism evidence="2 3">
    <name type="scientific">Guyanagaster necrorhizus</name>
    <dbReference type="NCBI Taxonomy" id="856835"/>
    <lineage>
        <taxon>Eukaryota</taxon>
        <taxon>Fungi</taxon>
        <taxon>Dikarya</taxon>
        <taxon>Basidiomycota</taxon>
        <taxon>Agaricomycotina</taxon>
        <taxon>Agaricomycetes</taxon>
        <taxon>Agaricomycetidae</taxon>
        <taxon>Agaricales</taxon>
        <taxon>Marasmiineae</taxon>
        <taxon>Physalacriaceae</taxon>
        <taxon>Guyanagaster</taxon>
    </lineage>
</organism>
<dbReference type="RefSeq" id="XP_043035325.1">
    <property type="nucleotide sequence ID" value="XM_043181021.1"/>
</dbReference>
<name>A0A9P7VK55_9AGAR</name>
<evidence type="ECO:0000256" key="1">
    <source>
        <dbReference type="SAM" id="MobiDB-lite"/>
    </source>
</evidence>
<dbReference type="EMBL" id="MU250556">
    <property type="protein sequence ID" value="KAG7441825.1"/>
    <property type="molecule type" value="Genomic_DNA"/>
</dbReference>
<dbReference type="AlphaFoldDB" id="A0A9P7VK55"/>
<comment type="caution">
    <text evidence="2">The sequence shown here is derived from an EMBL/GenBank/DDBJ whole genome shotgun (WGS) entry which is preliminary data.</text>
</comment>
<sequence length="92" mass="10192">MTSTGSGARSISERERGGGRLETENRPTPQVSSHDCQKCWSSGGIIACLSFLCTVHRSINVDFELLREAYRPDGPLSCHTICSRLTCLMEMR</sequence>
<feature type="compositionally biased region" description="Low complexity" evidence="1">
    <location>
        <begin position="1"/>
        <end position="10"/>
    </location>
</feature>
<feature type="compositionally biased region" description="Basic and acidic residues" evidence="1">
    <location>
        <begin position="11"/>
        <end position="25"/>
    </location>
</feature>
<dbReference type="GeneID" id="66103317"/>
<reference evidence="2" key="1">
    <citation type="submission" date="2020-11" db="EMBL/GenBank/DDBJ databases">
        <title>Adaptations for nitrogen fixation in a non-lichenized fungal sporocarp promotes dispersal by wood-feeding termites.</title>
        <authorList>
            <consortium name="DOE Joint Genome Institute"/>
            <person name="Koch R.A."/>
            <person name="Yoon G."/>
            <person name="Arayal U."/>
            <person name="Lail K."/>
            <person name="Amirebrahimi M."/>
            <person name="Labutti K."/>
            <person name="Lipzen A."/>
            <person name="Riley R."/>
            <person name="Barry K."/>
            <person name="Henrissat B."/>
            <person name="Grigoriev I.V."/>
            <person name="Herr J.R."/>
            <person name="Aime M.C."/>
        </authorList>
    </citation>
    <scope>NUCLEOTIDE SEQUENCE</scope>
    <source>
        <strain evidence="2">MCA 3950</strain>
    </source>
</reference>
<keyword evidence="3" id="KW-1185">Reference proteome</keyword>
<gene>
    <name evidence="2" type="ORF">BT62DRAFT_465491</name>
</gene>
<proteinExistence type="predicted"/>
<protein>
    <submittedName>
        <fullName evidence="2">Uncharacterized protein</fullName>
    </submittedName>
</protein>